<sequence>MLKNENLCTKLKKRKFVVTAEISTPKGVDITKTIEEARKLKGIVDALNITDCPMANMRMSPIAVAHLLQDHLNIEAIFHLTCRDRNLIGLQSELLGAYALGVRNILALTGDEPSRGDTPQAKGVYDVDSVGLLKIISAFNRGYDYNGNKLDSPTEFCAGTTANPNDLRDEALEKLKVKIEAGAEFIQTQPVYDEEILFKFIEKIKNFNVPLLIGILPLKSYKMAVNLNEKVPGIDIPEKVLERLKDGGREEGINIAVEFIKRIRSEVARIHIMPLGSTNVVLEIISRVDDLVCDFAENNVQMN</sequence>
<dbReference type="InterPro" id="IPR003171">
    <property type="entry name" value="Mehydrof_redctse-like"/>
</dbReference>
<dbReference type="AlphaFoldDB" id="A0A1G7UY20"/>
<evidence type="ECO:0000256" key="4">
    <source>
        <dbReference type="ARBA" id="ARBA00022630"/>
    </source>
</evidence>
<dbReference type="GO" id="GO:0071949">
    <property type="term" value="F:FAD binding"/>
    <property type="evidence" value="ECO:0007669"/>
    <property type="project" value="TreeGrafter"/>
</dbReference>
<evidence type="ECO:0000256" key="8">
    <source>
        <dbReference type="RuleBase" id="RU003862"/>
    </source>
</evidence>
<keyword evidence="6 8" id="KW-0560">Oxidoreductase</keyword>
<dbReference type="GO" id="GO:0035999">
    <property type="term" value="P:tetrahydrofolate interconversion"/>
    <property type="evidence" value="ECO:0007669"/>
    <property type="project" value="UniProtKB-UniPathway"/>
</dbReference>
<comment type="pathway">
    <text evidence="2 8">One-carbon metabolism; tetrahydrofolate interconversion.</text>
</comment>
<organism evidence="9 10">
    <name type="scientific">Thermoanaerobacter thermohydrosulfuricus</name>
    <name type="common">Clostridium thermohydrosulfuricum</name>
    <dbReference type="NCBI Taxonomy" id="1516"/>
    <lineage>
        <taxon>Bacteria</taxon>
        <taxon>Bacillati</taxon>
        <taxon>Bacillota</taxon>
        <taxon>Clostridia</taxon>
        <taxon>Thermoanaerobacterales</taxon>
        <taxon>Thermoanaerobacteraceae</taxon>
        <taxon>Thermoanaerobacter</taxon>
    </lineage>
</organism>
<name>A0A1G7UY20_THETY</name>
<evidence type="ECO:0000256" key="5">
    <source>
        <dbReference type="ARBA" id="ARBA00022827"/>
    </source>
</evidence>
<accession>A0A1G7UY20</accession>
<comment type="similarity">
    <text evidence="3 8">Belongs to the methylenetetrahydrofolate reductase family.</text>
</comment>
<evidence type="ECO:0000313" key="10">
    <source>
        <dbReference type="Proteomes" id="UP000183404"/>
    </source>
</evidence>
<evidence type="ECO:0000256" key="1">
    <source>
        <dbReference type="ARBA" id="ARBA00001974"/>
    </source>
</evidence>
<evidence type="ECO:0000256" key="6">
    <source>
        <dbReference type="ARBA" id="ARBA00023002"/>
    </source>
</evidence>
<dbReference type="SUPFAM" id="SSF51730">
    <property type="entry name" value="FAD-linked oxidoreductase"/>
    <property type="match status" value="1"/>
</dbReference>
<dbReference type="EMBL" id="FNBS01000084">
    <property type="protein sequence ID" value="SDG52364.1"/>
    <property type="molecule type" value="Genomic_DNA"/>
</dbReference>
<dbReference type="RefSeq" id="WP_074592878.1">
    <property type="nucleotide sequence ID" value="NZ_FNBS01000084.1"/>
</dbReference>
<dbReference type="Gene3D" id="3.20.20.220">
    <property type="match status" value="1"/>
</dbReference>
<comment type="cofactor">
    <cofactor evidence="1 8">
        <name>FAD</name>
        <dbReference type="ChEBI" id="CHEBI:57692"/>
    </cofactor>
</comment>
<dbReference type="GO" id="GO:0005829">
    <property type="term" value="C:cytosol"/>
    <property type="evidence" value="ECO:0007669"/>
    <property type="project" value="TreeGrafter"/>
</dbReference>
<keyword evidence="5 8" id="KW-0274">FAD</keyword>
<protein>
    <recommendedName>
        <fullName evidence="8">Methylenetetrahydrofolate reductase</fullName>
    </recommendedName>
</protein>
<proteinExistence type="inferred from homology"/>
<evidence type="ECO:0000256" key="7">
    <source>
        <dbReference type="ARBA" id="ARBA00048628"/>
    </source>
</evidence>
<dbReference type="GO" id="GO:0009086">
    <property type="term" value="P:methionine biosynthetic process"/>
    <property type="evidence" value="ECO:0007669"/>
    <property type="project" value="TreeGrafter"/>
</dbReference>
<evidence type="ECO:0000256" key="2">
    <source>
        <dbReference type="ARBA" id="ARBA00004777"/>
    </source>
</evidence>
<dbReference type="CDD" id="cd00537">
    <property type="entry name" value="MTHFR"/>
    <property type="match status" value="1"/>
</dbReference>
<evidence type="ECO:0000256" key="3">
    <source>
        <dbReference type="ARBA" id="ARBA00006743"/>
    </source>
</evidence>
<keyword evidence="4 8" id="KW-0285">Flavoprotein</keyword>
<gene>
    <name evidence="9" type="ORF">SAMN04244560_02493</name>
</gene>
<dbReference type="PANTHER" id="PTHR45754:SF3">
    <property type="entry name" value="METHYLENETETRAHYDROFOLATE REDUCTASE (NADPH)"/>
    <property type="match status" value="1"/>
</dbReference>
<dbReference type="Pfam" id="PF02219">
    <property type="entry name" value="MTHFR"/>
    <property type="match status" value="1"/>
</dbReference>
<dbReference type="GO" id="GO:0106312">
    <property type="term" value="F:methylenetetrahydrofolate reductase (NADH) activity"/>
    <property type="evidence" value="ECO:0007669"/>
    <property type="project" value="UniProtKB-EC"/>
</dbReference>
<dbReference type="UniPathway" id="UPA00193"/>
<reference evidence="9 10" key="1">
    <citation type="submission" date="2016-10" db="EMBL/GenBank/DDBJ databases">
        <authorList>
            <person name="de Groot N.N."/>
        </authorList>
    </citation>
    <scope>NUCLEOTIDE SEQUENCE [LARGE SCALE GENOMIC DNA]</scope>
    <source>
        <strain evidence="9 10">DSM 569</strain>
    </source>
</reference>
<evidence type="ECO:0000313" key="9">
    <source>
        <dbReference type="EMBL" id="SDG52364.1"/>
    </source>
</evidence>
<dbReference type="PANTHER" id="PTHR45754">
    <property type="entry name" value="METHYLENETETRAHYDROFOLATE REDUCTASE"/>
    <property type="match status" value="1"/>
</dbReference>
<comment type="catalytic activity">
    <reaction evidence="7">
        <text>(6S)-5-methyl-5,6,7,8-tetrahydrofolate + NAD(+) = (6R)-5,10-methylene-5,6,7,8-tetrahydrofolate + NADH + H(+)</text>
        <dbReference type="Rhea" id="RHEA:19821"/>
        <dbReference type="ChEBI" id="CHEBI:15378"/>
        <dbReference type="ChEBI" id="CHEBI:15636"/>
        <dbReference type="ChEBI" id="CHEBI:18608"/>
        <dbReference type="ChEBI" id="CHEBI:57540"/>
        <dbReference type="ChEBI" id="CHEBI:57945"/>
        <dbReference type="EC" id="1.5.1.54"/>
    </reaction>
    <physiologicalReaction direction="right-to-left" evidence="7">
        <dbReference type="Rhea" id="RHEA:19823"/>
    </physiologicalReaction>
</comment>
<dbReference type="Proteomes" id="UP000183404">
    <property type="component" value="Unassembled WGS sequence"/>
</dbReference>
<dbReference type="InterPro" id="IPR029041">
    <property type="entry name" value="FAD-linked_oxidoreductase-like"/>
</dbReference>